<gene>
    <name evidence="3" type="ORF">M5K25_022099</name>
</gene>
<feature type="compositionally biased region" description="Basic and acidic residues" evidence="2">
    <location>
        <begin position="660"/>
        <end position="672"/>
    </location>
</feature>
<evidence type="ECO:0008006" key="5">
    <source>
        <dbReference type="Google" id="ProtNLM"/>
    </source>
</evidence>
<dbReference type="PANTHER" id="PTHR46033">
    <property type="entry name" value="PROTEIN MAIN-LIKE 2"/>
    <property type="match status" value="1"/>
</dbReference>
<reference evidence="3 4" key="1">
    <citation type="journal article" date="2024" name="Plant Biotechnol. J.">
        <title>Dendrobium thyrsiflorum genome and its molecular insights into genes involved in important horticultural traits.</title>
        <authorList>
            <person name="Chen B."/>
            <person name="Wang J.Y."/>
            <person name="Zheng P.J."/>
            <person name="Li K.L."/>
            <person name="Liang Y.M."/>
            <person name="Chen X.F."/>
            <person name="Zhang C."/>
            <person name="Zhao X."/>
            <person name="He X."/>
            <person name="Zhang G.Q."/>
            <person name="Liu Z.J."/>
            <person name="Xu Q."/>
        </authorList>
    </citation>
    <scope>NUCLEOTIDE SEQUENCE [LARGE SCALE GENOMIC DNA]</scope>
    <source>
        <strain evidence="3">GZMU011</strain>
    </source>
</reference>
<name>A0ABD0U5P8_DENTH</name>
<accession>A0ABD0U5P8</accession>
<feature type="compositionally biased region" description="Low complexity" evidence="2">
    <location>
        <begin position="649"/>
        <end position="659"/>
    </location>
</feature>
<feature type="region of interest" description="Disordered" evidence="2">
    <location>
        <begin position="642"/>
        <end position="730"/>
    </location>
</feature>
<dbReference type="AlphaFoldDB" id="A0ABD0U5P8"/>
<comment type="caution">
    <text evidence="3">The sequence shown here is derived from an EMBL/GenBank/DDBJ whole genome shotgun (WGS) entry which is preliminary data.</text>
</comment>
<evidence type="ECO:0000313" key="4">
    <source>
        <dbReference type="Proteomes" id="UP001552299"/>
    </source>
</evidence>
<sequence length="1096" mass="122928">MFHWQRSNAVAFDEPSEAAIWEAIDRHDSQGDADIRDRLEQHEDMLRGRDIFHGFFLRTPLLSVLSPDSVAFDSPAEWVTNIRLQCGEYNPVDSTIDQISWGMCDILQPAADTVEPVGQSRLLSHRQLHLPTLKWPRDSSVGQVQSPVAGYVCWGRYILRAHKYTLQEAGIYEAVYASLFDFGRIPSSWARGLVEFWDSGNNSSWVGPEELTVTLLELQTVSGLPIVGCHFEECIPPDEELFRRRPSADGNRRGRLVLPDVYPALLRHYHQVYRSSRLSMRVRVAMPVDIWVQSFLQDRYLTSTVVSLYDPFDLGLRPGVFLSEETAEPSSVGCRSPALRGLDEDLVLAGFLATWLCIFVLPLKVGSVRCSALLAASQLSQGQRLSLSPTVLARICRVLRVASEASSLELQDSLLPWYYLYGWIHLHVRGAFSCLTCPSYFLERGYPTVIQLAQATSTLESERVRLFFFAPHLVVDRFSIVHQPDAVDLPSYLRGHVLFDGLDSQRRCTLLQNRSTLRVAEYLVSIRPGWLCYRSGNFIIFEGYQPNRVARQFGFSQATAYDGRPLIPGVADTRQMDTVPLPARFYAASVVWLHLLRFGTGSSFRIAPLHSRTGVSYLHLTWVRLSFAPLMERGARKFEHKVRTLGLPRGQRSSRSSSRIRGDRGRHDDGHTAARGTTPSPVRVRDTGSDSHRTETPRSSGGRSSSRHVEPSFASVDQPPSPVSDHFSTPEEVFVGPRRSMDAPHLGSEYIPDPRLSDFTGYSLSDPLTEFNFPIDPYGSFLPGEMFRAGSFWPGESFRAGSFWPGESSGVRSFWPGESSGTRAASPTEPPNVPLCTPTVLDLVPVAAVPFPKTHPDDFTSSSSAPVGADYVSEIRCHAPVAPNPWHGDMYGHCTSFLQDLIARVNPGSPDSMVQFTSTANYTLGLLAQLGLEDSEMQYWETLCREVEFHIRRLQSLSILRTRVSLPELQEKVDGCQAAVAVARDEFDRSTEALRRHQESSSSMASEIEGLASRVRDLWRDIKGVKSHKSDLQEGHNRRERLLQREQQRNQMLLQALQAAETTLSRAVEELHTAETEYQILAEVVSQLGDLRARLP</sequence>
<keyword evidence="1" id="KW-0175">Coiled coil</keyword>
<evidence type="ECO:0000256" key="2">
    <source>
        <dbReference type="SAM" id="MobiDB-lite"/>
    </source>
</evidence>
<keyword evidence="4" id="KW-1185">Reference proteome</keyword>
<dbReference type="PANTHER" id="PTHR46033:SF16">
    <property type="entry name" value="AMINOTRANSFERASE-LIKE PLANT MOBILE DOMAIN-CONTAINING PROTEIN"/>
    <property type="match status" value="1"/>
</dbReference>
<protein>
    <recommendedName>
        <fullName evidence="5">Aminotransferase-like plant mobile domain-containing protein</fullName>
    </recommendedName>
</protein>
<feature type="compositionally biased region" description="Basic and acidic residues" evidence="2">
    <location>
        <begin position="683"/>
        <end position="696"/>
    </location>
</feature>
<evidence type="ECO:0000256" key="1">
    <source>
        <dbReference type="SAM" id="Coils"/>
    </source>
</evidence>
<evidence type="ECO:0000313" key="3">
    <source>
        <dbReference type="EMBL" id="KAL0907675.1"/>
    </source>
</evidence>
<organism evidence="3 4">
    <name type="scientific">Dendrobium thyrsiflorum</name>
    <name type="common">Pinecone-like raceme dendrobium</name>
    <name type="synonym">Orchid</name>
    <dbReference type="NCBI Taxonomy" id="117978"/>
    <lineage>
        <taxon>Eukaryota</taxon>
        <taxon>Viridiplantae</taxon>
        <taxon>Streptophyta</taxon>
        <taxon>Embryophyta</taxon>
        <taxon>Tracheophyta</taxon>
        <taxon>Spermatophyta</taxon>
        <taxon>Magnoliopsida</taxon>
        <taxon>Liliopsida</taxon>
        <taxon>Asparagales</taxon>
        <taxon>Orchidaceae</taxon>
        <taxon>Epidendroideae</taxon>
        <taxon>Malaxideae</taxon>
        <taxon>Dendrobiinae</taxon>
        <taxon>Dendrobium</taxon>
    </lineage>
</organism>
<dbReference type="Proteomes" id="UP001552299">
    <property type="component" value="Unassembled WGS sequence"/>
</dbReference>
<proteinExistence type="predicted"/>
<feature type="coiled-coil region" evidence="1">
    <location>
        <begin position="1043"/>
        <end position="1077"/>
    </location>
</feature>
<dbReference type="InterPro" id="IPR044824">
    <property type="entry name" value="MAIN-like"/>
</dbReference>
<dbReference type="EMBL" id="JANQDX010000017">
    <property type="protein sequence ID" value="KAL0907675.1"/>
    <property type="molecule type" value="Genomic_DNA"/>
</dbReference>